<dbReference type="InterPro" id="IPR009081">
    <property type="entry name" value="PP-bd_ACP"/>
</dbReference>
<gene>
    <name evidence="2" type="ORF">K432DRAFT_446104</name>
</gene>
<evidence type="ECO:0000313" key="3">
    <source>
        <dbReference type="Proteomes" id="UP000250266"/>
    </source>
</evidence>
<feature type="domain" description="Carrier" evidence="1">
    <location>
        <begin position="36"/>
        <end position="117"/>
    </location>
</feature>
<dbReference type="Pfam" id="PF23297">
    <property type="entry name" value="ACP_SdgA_C"/>
    <property type="match status" value="1"/>
</dbReference>
<evidence type="ECO:0000259" key="1">
    <source>
        <dbReference type="Pfam" id="PF23297"/>
    </source>
</evidence>
<organism evidence="2 3">
    <name type="scientific">Lepidopterella palustris CBS 459.81</name>
    <dbReference type="NCBI Taxonomy" id="1314670"/>
    <lineage>
        <taxon>Eukaryota</taxon>
        <taxon>Fungi</taxon>
        <taxon>Dikarya</taxon>
        <taxon>Ascomycota</taxon>
        <taxon>Pezizomycotina</taxon>
        <taxon>Dothideomycetes</taxon>
        <taxon>Pleosporomycetidae</taxon>
        <taxon>Mytilinidiales</taxon>
        <taxon>Argynnaceae</taxon>
        <taxon>Lepidopterella</taxon>
    </lineage>
</organism>
<evidence type="ECO:0000313" key="2">
    <source>
        <dbReference type="EMBL" id="OCK76336.1"/>
    </source>
</evidence>
<sequence>MDASLPHHEHLKELREEISLIMHANLADILSDANVNKKDAMAALSKSLISKLASIFVVLETCMDATSPLARPGAESLIAVELRSWVAAEAQADCSVFGIMQASSITSLVEKMVEESSLRPDPTNGEQPSAAAKLVNEVNGATVLNGVNEHV</sequence>
<dbReference type="EMBL" id="KV745220">
    <property type="protein sequence ID" value="OCK76336.1"/>
    <property type="molecule type" value="Genomic_DNA"/>
</dbReference>
<dbReference type="InterPro" id="IPR036736">
    <property type="entry name" value="ACP-like_sf"/>
</dbReference>
<reference evidence="2 3" key="1">
    <citation type="journal article" date="2016" name="Nat. Commun.">
        <title>Ectomycorrhizal ecology is imprinted in the genome of the dominant symbiotic fungus Cenococcum geophilum.</title>
        <authorList>
            <consortium name="DOE Joint Genome Institute"/>
            <person name="Peter M."/>
            <person name="Kohler A."/>
            <person name="Ohm R.A."/>
            <person name="Kuo A."/>
            <person name="Krutzmann J."/>
            <person name="Morin E."/>
            <person name="Arend M."/>
            <person name="Barry K.W."/>
            <person name="Binder M."/>
            <person name="Choi C."/>
            <person name="Clum A."/>
            <person name="Copeland A."/>
            <person name="Grisel N."/>
            <person name="Haridas S."/>
            <person name="Kipfer T."/>
            <person name="LaButti K."/>
            <person name="Lindquist E."/>
            <person name="Lipzen A."/>
            <person name="Maire R."/>
            <person name="Meier B."/>
            <person name="Mihaltcheva S."/>
            <person name="Molinier V."/>
            <person name="Murat C."/>
            <person name="Poggeler S."/>
            <person name="Quandt C.A."/>
            <person name="Sperisen C."/>
            <person name="Tritt A."/>
            <person name="Tisserant E."/>
            <person name="Crous P.W."/>
            <person name="Henrissat B."/>
            <person name="Nehls U."/>
            <person name="Egli S."/>
            <person name="Spatafora J.W."/>
            <person name="Grigoriev I.V."/>
            <person name="Martin F.M."/>
        </authorList>
    </citation>
    <scope>NUCLEOTIDE SEQUENCE [LARGE SCALE GENOMIC DNA]</scope>
    <source>
        <strain evidence="2 3">CBS 459.81</strain>
    </source>
</reference>
<dbReference type="Proteomes" id="UP000250266">
    <property type="component" value="Unassembled WGS sequence"/>
</dbReference>
<dbReference type="SUPFAM" id="SSF47336">
    <property type="entry name" value="ACP-like"/>
    <property type="match status" value="1"/>
</dbReference>
<dbReference type="AlphaFoldDB" id="A0A8E2E2T8"/>
<name>A0A8E2E2T8_9PEZI</name>
<proteinExistence type="predicted"/>
<accession>A0A8E2E2T8</accession>
<keyword evidence="3" id="KW-1185">Reference proteome</keyword>
<protein>
    <recommendedName>
        <fullName evidence="1">Carrier domain-containing protein</fullName>
    </recommendedName>
</protein>
<dbReference type="OrthoDB" id="329835at2759"/>